<dbReference type="EMBL" id="JAANXD010000033">
    <property type="protein sequence ID" value="MBS1257726.1"/>
    <property type="molecule type" value="Genomic_DNA"/>
</dbReference>
<dbReference type="Proteomes" id="UP000722750">
    <property type="component" value="Unassembled WGS sequence"/>
</dbReference>
<reference evidence="2" key="1">
    <citation type="journal article" date="2021" name="ISME J.">
        <title>Fine-scale metabolic discontinuity in a stratified prokaryote microbiome of a Red Sea deep halocline.</title>
        <authorList>
            <person name="Michoud G."/>
            <person name="Ngugi D.K."/>
            <person name="Barozzi A."/>
            <person name="Merlino G."/>
            <person name="Calleja M.L."/>
            <person name="Delgado-Huertas A."/>
            <person name="Moran X.A.G."/>
            <person name="Daffonchio D."/>
        </authorList>
    </citation>
    <scope>NUCLEOTIDE SEQUENCE</scope>
    <source>
        <strain evidence="2">SuakinDeep_MAG55_1</strain>
    </source>
</reference>
<feature type="region of interest" description="Disordered" evidence="1">
    <location>
        <begin position="44"/>
        <end position="68"/>
    </location>
</feature>
<proteinExistence type="predicted"/>
<comment type="caution">
    <text evidence="2">The sequence shown here is derived from an EMBL/GenBank/DDBJ whole genome shotgun (WGS) entry which is preliminary data.</text>
</comment>
<feature type="compositionally biased region" description="Basic and acidic residues" evidence="1">
    <location>
        <begin position="56"/>
        <end position="68"/>
    </location>
</feature>
<dbReference type="AlphaFoldDB" id="A0A941W3A3"/>
<evidence type="ECO:0000313" key="3">
    <source>
        <dbReference type="Proteomes" id="UP000722750"/>
    </source>
</evidence>
<accession>A0A941W3A3</accession>
<gene>
    <name evidence="2" type="ORF">MAG551_00771</name>
</gene>
<protein>
    <submittedName>
        <fullName evidence="2">Uncharacterized protein</fullName>
    </submittedName>
</protein>
<sequence length="68" mass="7947">MTREDIDRLLILQKKTRNFLGKILVLYGAISKEDMEEELRQFNETVGRKEKAHKKGKEEKTDVHNCSG</sequence>
<evidence type="ECO:0000256" key="1">
    <source>
        <dbReference type="SAM" id="MobiDB-lite"/>
    </source>
</evidence>
<organism evidence="2 3">
    <name type="scientific">Candidatus Scalindua arabica</name>
    <dbReference type="NCBI Taxonomy" id="1127984"/>
    <lineage>
        <taxon>Bacteria</taxon>
        <taxon>Pseudomonadati</taxon>
        <taxon>Planctomycetota</taxon>
        <taxon>Candidatus Brocadiia</taxon>
        <taxon>Candidatus Brocadiales</taxon>
        <taxon>Candidatus Scalinduaceae</taxon>
        <taxon>Candidatus Scalindua</taxon>
    </lineage>
</organism>
<name>A0A941W3A3_9BACT</name>
<evidence type="ECO:0000313" key="2">
    <source>
        <dbReference type="EMBL" id="MBS1257726.1"/>
    </source>
</evidence>